<evidence type="ECO:0000256" key="9">
    <source>
        <dbReference type="ARBA" id="ARBA00037868"/>
    </source>
</evidence>
<feature type="compositionally biased region" description="Polar residues" evidence="10">
    <location>
        <begin position="1"/>
        <end position="12"/>
    </location>
</feature>
<reference evidence="12 13" key="1">
    <citation type="journal article" date="2010" name="Nature">
        <title>Genome sequencing and analysis of the model grass Brachypodium distachyon.</title>
        <authorList>
            <consortium name="International Brachypodium Initiative"/>
        </authorList>
    </citation>
    <scope>NUCLEOTIDE SEQUENCE [LARGE SCALE GENOMIC DNA]</scope>
    <source>
        <strain evidence="12">Bd21</strain>
        <strain evidence="13">cv. Bd21</strain>
    </source>
</reference>
<evidence type="ECO:0000313" key="14">
    <source>
        <dbReference type="Proteomes" id="UP000008810"/>
    </source>
</evidence>
<feature type="compositionally biased region" description="Pro residues" evidence="10">
    <location>
        <begin position="203"/>
        <end position="218"/>
    </location>
</feature>
<protein>
    <recommendedName>
        <fullName evidence="11">Phytocyanin domain-containing protein</fullName>
    </recommendedName>
</protein>
<accession>A0A0Q3KYT8</accession>
<name>A0A0Q3KYT8_BRADI</name>
<keyword evidence="14" id="KW-1185">Reference proteome</keyword>
<keyword evidence="3" id="KW-0732">Signal</keyword>
<dbReference type="GO" id="GO:0012505">
    <property type="term" value="C:endomembrane system"/>
    <property type="evidence" value="ECO:0007669"/>
    <property type="project" value="UniProtKB-SubCell"/>
</dbReference>
<reference evidence="12" key="2">
    <citation type="submission" date="2017-06" db="EMBL/GenBank/DDBJ databases">
        <title>WGS assembly of Brachypodium distachyon.</title>
        <authorList>
            <consortium name="The International Brachypodium Initiative"/>
            <person name="Lucas S."/>
            <person name="Harmon-Smith M."/>
            <person name="Lail K."/>
            <person name="Tice H."/>
            <person name="Grimwood J."/>
            <person name="Bruce D."/>
            <person name="Barry K."/>
            <person name="Shu S."/>
            <person name="Lindquist E."/>
            <person name="Wang M."/>
            <person name="Pitluck S."/>
            <person name="Vogel J.P."/>
            <person name="Garvin D.F."/>
            <person name="Mockler T.C."/>
            <person name="Schmutz J."/>
            <person name="Rokhsar D."/>
            <person name="Bevan M.W."/>
        </authorList>
    </citation>
    <scope>NUCLEOTIDE SEQUENCE</scope>
    <source>
        <strain evidence="12">Bd21</strain>
    </source>
</reference>
<evidence type="ECO:0000256" key="8">
    <source>
        <dbReference type="ARBA" id="ARBA00035011"/>
    </source>
</evidence>
<dbReference type="GO" id="GO:0005886">
    <property type="term" value="C:plasma membrane"/>
    <property type="evidence" value="ECO:0000318"/>
    <property type="project" value="GO_Central"/>
</dbReference>
<dbReference type="InterPro" id="IPR041846">
    <property type="entry name" value="ENL_dom"/>
</dbReference>
<keyword evidence="2" id="KW-0336">GPI-anchor</keyword>
<feature type="domain" description="Phytocyanin" evidence="11">
    <location>
        <begin position="99"/>
        <end position="201"/>
    </location>
</feature>
<dbReference type="ExpressionAtlas" id="A0A0Q3KYT8">
    <property type="expression patterns" value="baseline"/>
</dbReference>
<proteinExistence type="inferred from homology"/>
<organism evidence="12">
    <name type="scientific">Brachypodium distachyon</name>
    <name type="common">Purple false brome</name>
    <name type="synonym">Trachynia distachya</name>
    <dbReference type="NCBI Taxonomy" id="15368"/>
    <lineage>
        <taxon>Eukaryota</taxon>
        <taxon>Viridiplantae</taxon>
        <taxon>Streptophyta</taxon>
        <taxon>Embryophyta</taxon>
        <taxon>Tracheophyta</taxon>
        <taxon>Spermatophyta</taxon>
        <taxon>Magnoliopsida</taxon>
        <taxon>Liliopsida</taxon>
        <taxon>Poales</taxon>
        <taxon>Poaceae</taxon>
        <taxon>BOP clade</taxon>
        <taxon>Pooideae</taxon>
        <taxon>Stipodae</taxon>
        <taxon>Brachypodieae</taxon>
        <taxon>Brachypodium</taxon>
    </lineage>
</organism>
<dbReference type="GeneID" id="100845050"/>
<dbReference type="Pfam" id="PF02298">
    <property type="entry name" value="Cu_bind_like"/>
    <property type="match status" value="1"/>
</dbReference>
<dbReference type="InterPro" id="IPR039391">
    <property type="entry name" value="Phytocyanin-like"/>
</dbReference>
<dbReference type="Gramene" id="KQJ85253">
    <property type="protein sequence ID" value="KQJ85253"/>
    <property type="gene ID" value="BRADI_5g25890v3"/>
</dbReference>
<dbReference type="InterPro" id="IPR003245">
    <property type="entry name" value="Phytocyanin_dom"/>
</dbReference>
<dbReference type="GO" id="GO:0009055">
    <property type="term" value="F:electron transfer activity"/>
    <property type="evidence" value="ECO:0007669"/>
    <property type="project" value="InterPro"/>
</dbReference>
<dbReference type="EnsemblPlants" id="KQJ85253">
    <property type="protein sequence ID" value="KQJ85253"/>
    <property type="gene ID" value="BRADI_5g25890v3"/>
</dbReference>
<dbReference type="Gene3D" id="2.60.40.420">
    <property type="entry name" value="Cupredoxins - blue copper proteins"/>
    <property type="match status" value="1"/>
</dbReference>
<evidence type="ECO:0000313" key="12">
    <source>
        <dbReference type="EMBL" id="KQJ85253.1"/>
    </source>
</evidence>
<dbReference type="GO" id="GO:0098552">
    <property type="term" value="C:side of membrane"/>
    <property type="evidence" value="ECO:0007669"/>
    <property type="project" value="UniProtKB-KW"/>
</dbReference>
<evidence type="ECO:0000313" key="13">
    <source>
        <dbReference type="EnsemblPlants" id="KQJ85253"/>
    </source>
</evidence>
<evidence type="ECO:0000256" key="6">
    <source>
        <dbReference type="ARBA" id="ARBA00023180"/>
    </source>
</evidence>
<feature type="region of interest" description="Disordered" evidence="10">
    <location>
        <begin position="1"/>
        <end position="34"/>
    </location>
</feature>
<evidence type="ECO:0000256" key="3">
    <source>
        <dbReference type="ARBA" id="ARBA00022729"/>
    </source>
</evidence>
<evidence type="ECO:0000256" key="7">
    <source>
        <dbReference type="ARBA" id="ARBA00023288"/>
    </source>
</evidence>
<evidence type="ECO:0000256" key="4">
    <source>
        <dbReference type="ARBA" id="ARBA00023136"/>
    </source>
</evidence>
<keyword evidence="5" id="KW-1015">Disulfide bond</keyword>
<dbReference type="PANTHER" id="PTHR33021">
    <property type="entry name" value="BLUE COPPER PROTEIN"/>
    <property type="match status" value="1"/>
</dbReference>
<dbReference type="SUPFAM" id="SSF49503">
    <property type="entry name" value="Cupredoxins"/>
    <property type="match status" value="1"/>
</dbReference>
<gene>
    <name evidence="13" type="primary">LOC100845050</name>
    <name evidence="12" type="ORF">BRADI_5g25890v3</name>
</gene>
<keyword evidence="7" id="KW-0449">Lipoprotein</keyword>
<dbReference type="OrthoDB" id="959565at2759"/>
<dbReference type="CDD" id="cd11019">
    <property type="entry name" value="OsENODL1_like"/>
    <property type="match status" value="1"/>
</dbReference>
<comment type="similarity">
    <text evidence="8">Belongs to the early nodulin-like (ENODL) family.</text>
</comment>
<dbReference type="RefSeq" id="XP_003580807.2">
    <property type="nucleotide sequence ID" value="XM_003580759.4"/>
</dbReference>
<evidence type="ECO:0000256" key="1">
    <source>
        <dbReference type="ARBA" id="ARBA00004589"/>
    </source>
</evidence>
<dbReference type="FunFam" id="2.60.40.420:FF:000010">
    <property type="entry name" value="Early nodulin-like protein 1"/>
    <property type="match status" value="1"/>
</dbReference>
<sequence>MAFHRSLSSPAASQLPQPRTPRTPPPFSPSPIQPRLQLTTTPINSLSIEPIFSFRLQEPLISIDPPALLARVCCVHAMANQLLPLAMLVALCCYGALATDFEVGGDAGWAVPPAADPAVYNHWASNNRFLLGDSVHFKYKKDSVMVVTEEEYGKCASTRPVFFSNNGDTEVRLDRAGAFYFISGVAGHCERGQRMIVRVIGPDSPPPAPPAPPTPPHPSAAAPLPAPGVLTSVAVAGAAMTFAPVILRGA</sequence>
<dbReference type="Proteomes" id="UP000008810">
    <property type="component" value="Chromosome 5"/>
</dbReference>
<evidence type="ECO:0000259" key="11">
    <source>
        <dbReference type="PROSITE" id="PS51485"/>
    </source>
</evidence>
<dbReference type="EMBL" id="CM000884">
    <property type="protein sequence ID" value="KQJ85253.1"/>
    <property type="molecule type" value="Genomic_DNA"/>
</dbReference>
<comment type="subcellular location">
    <subcellularLocation>
        <location evidence="9">Endomembrane system</location>
        <topology evidence="9">Lipid-anchor</topology>
    </subcellularLocation>
    <subcellularLocation>
        <location evidence="1">Membrane</location>
        <topology evidence="1">Lipid-anchor</topology>
        <topology evidence="1">GPI-anchor</topology>
    </subcellularLocation>
</comment>
<dbReference type="AlphaFoldDB" id="A0A0Q3KYT8"/>
<keyword evidence="6" id="KW-0325">Glycoprotein</keyword>
<feature type="region of interest" description="Disordered" evidence="10">
    <location>
        <begin position="201"/>
        <end position="223"/>
    </location>
</feature>
<dbReference type="PANTHER" id="PTHR33021:SF289">
    <property type="entry name" value="EARLY NODULIN-LIKE PROTEIN 5-RELATED"/>
    <property type="match status" value="1"/>
</dbReference>
<dbReference type="InterPro" id="IPR008972">
    <property type="entry name" value="Cupredoxin"/>
</dbReference>
<feature type="compositionally biased region" description="Pro residues" evidence="10">
    <location>
        <begin position="18"/>
        <end position="32"/>
    </location>
</feature>
<evidence type="ECO:0000256" key="5">
    <source>
        <dbReference type="ARBA" id="ARBA00023157"/>
    </source>
</evidence>
<keyword evidence="4" id="KW-0472">Membrane</keyword>
<reference evidence="13" key="3">
    <citation type="submission" date="2018-08" db="UniProtKB">
        <authorList>
            <consortium name="EnsemblPlants"/>
        </authorList>
    </citation>
    <scope>IDENTIFICATION</scope>
    <source>
        <strain evidence="13">cv. Bd21</strain>
    </source>
</reference>
<dbReference type="STRING" id="15368.A0A0Q3KYT8"/>
<evidence type="ECO:0000256" key="2">
    <source>
        <dbReference type="ARBA" id="ARBA00022622"/>
    </source>
</evidence>
<dbReference type="PROSITE" id="PS51485">
    <property type="entry name" value="PHYTOCYANIN"/>
    <property type="match status" value="1"/>
</dbReference>
<evidence type="ECO:0000256" key="10">
    <source>
        <dbReference type="SAM" id="MobiDB-lite"/>
    </source>
</evidence>